<keyword evidence="3" id="KW-0169">Cobalamin biosynthesis</keyword>
<name>A0A3S9BA54_9HYPH</name>
<evidence type="ECO:0000313" key="7">
    <source>
        <dbReference type="Proteomes" id="UP000268192"/>
    </source>
</evidence>
<keyword evidence="4 6" id="KW-0413">Isomerase</keyword>
<evidence type="ECO:0000256" key="1">
    <source>
        <dbReference type="ARBA" id="ARBA00004953"/>
    </source>
</evidence>
<comment type="pathway">
    <text evidence="1">Cofactor biosynthesis; adenosylcobalamin biosynthesis.</text>
</comment>
<feature type="domain" description="Cobalamin biosynthesis precorrin-8X methylmutase CobH/CbiC" evidence="5">
    <location>
        <begin position="331"/>
        <end position="525"/>
    </location>
</feature>
<dbReference type="EMBL" id="CP032509">
    <property type="protein sequence ID" value="AZN73704.1"/>
    <property type="molecule type" value="Genomic_DNA"/>
</dbReference>
<dbReference type="Pfam" id="PF02570">
    <property type="entry name" value="CbiC"/>
    <property type="match status" value="1"/>
</dbReference>
<dbReference type="OrthoDB" id="9780708at2"/>
<dbReference type="InterPro" id="IPR036588">
    <property type="entry name" value="CobH/CbiC_sf"/>
</dbReference>
<dbReference type="PANTHER" id="PTHR43588">
    <property type="entry name" value="COBALT-PRECORRIN-8 METHYLMUTASE"/>
    <property type="match status" value="1"/>
</dbReference>
<proteinExistence type="inferred from homology"/>
<dbReference type="AlphaFoldDB" id="A0A3S9BA54"/>
<organism evidence="6 7">
    <name type="scientific">Georhizobium profundi</name>
    <dbReference type="NCBI Taxonomy" id="2341112"/>
    <lineage>
        <taxon>Bacteria</taxon>
        <taxon>Pseudomonadati</taxon>
        <taxon>Pseudomonadota</taxon>
        <taxon>Alphaproteobacteria</taxon>
        <taxon>Hyphomicrobiales</taxon>
        <taxon>Rhizobiaceae</taxon>
        <taxon>Georhizobium</taxon>
    </lineage>
</organism>
<dbReference type="SUPFAM" id="SSF63965">
    <property type="entry name" value="Precorrin-8X methylmutase CbiC/CobH"/>
    <property type="match status" value="1"/>
</dbReference>
<dbReference type="UniPathway" id="UPA00148"/>
<dbReference type="InterPro" id="IPR003722">
    <property type="entry name" value="Cbl_synth_CobH/CbiC"/>
</dbReference>
<dbReference type="GO" id="GO:0009236">
    <property type="term" value="P:cobalamin biosynthetic process"/>
    <property type="evidence" value="ECO:0007669"/>
    <property type="project" value="UniProtKB-UniPathway"/>
</dbReference>
<evidence type="ECO:0000256" key="4">
    <source>
        <dbReference type="ARBA" id="ARBA00023235"/>
    </source>
</evidence>
<reference evidence="6 7" key="1">
    <citation type="submission" date="2018-09" db="EMBL/GenBank/DDBJ databases">
        <title>Marinorhizobium profundi gen. nov., sp. nov., isolated from a deep-sea sediment sample from the New Britain Trench and proposal of Marinorhizobiaceae fam. nov. in the order Rhizobiales of the class Alphaproteobacteria.</title>
        <authorList>
            <person name="Cao J."/>
        </authorList>
    </citation>
    <scope>NUCLEOTIDE SEQUENCE [LARGE SCALE GENOMIC DNA]</scope>
    <source>
        <strain evidence="6 7">WS11</strain>
    </source>
</reference>
<evidence type="ECO:0000256" key="2">
    <source>
        <dbReference type="ARBA" id="ARBA00009774"/>
    </source>
</evidence>
<evidence type="ECO:0000259" key="5">
    <source>
        <dbReference type="Pfam" id="PF02570"/>
    </source>
</evidence>
<dbReference type="NCBIfam" id="NF006136">
    <property type="entry name" value="PRK08285.1"/>
    <property type="match status" value="1"/>
</dbReference>
<protein>
    <submittedName>
        <fullName evidence="6">Precorrin-8X methylmutase</fullName>
        <ecNumber evidence="6">5.4.99.61</ecNumber>
    </submittedName>
</protein>
<dbReference type="EC" id="5.4.99.61" evidence="6"/>
<comment type="similarity">
    <text evidence="2">Belongs to the CobH/CbiC family.</text>
</comment>
<dbReference type="PANTHER" id="PTHR43588:SF1">
    <property type="entry name" value="COBALT-PRECORRIN-8 METHYLMUTASE"/>
    <property type="match status" value="1"/>
</dbReference>
<dbReference type="GO" id="GO:0016993">
    <property type="term" value="F:precorrin-8X methylmutase activity"/>
    <property type="evidence" value="ECO:0007669"/>
    <property type="project" value="UniProtKB-EC"/>
</dbReference>
<evidence type="ECO:0000313" key="6">
    <source>
        <dbReference type="EMBL" id="AZN73704.1"/>
    </source>
</evidence>
<sequence length="530" mass="56152">MADWSAAGVPRLGKDSIWIAYGVREGGGFTLLWNNNLPTRHAALERIAETMRDCATSGLRLMAGFDFAFGYPQGTAEQLTGSPRWDAIWAHLADAIIDGPDNGSNRLAVAARLNGRLLPEHGVRFWGNGTKTEHVGLSRTKAGFQAGSISERRVIERHLPGAKTLWQLAGAGAVGSQSLVGIAGLERLRRHPDLAGKIRVWPFETGFAHDLDAPIVITEIYPSLLPITQRPDEPCLDAAQVRTVVETFASLDAEDALKPHLAAPDSLSEIDRAAVLSEEGWIVGSTFARAGSTSVARALPQVATAPIANAPRSANATSDSQPLDYVRDPDEIYRRSFVTIEAEADFSKLSSDLHAIAVRLIHACGMVDLVDCIAASNDAATSGRAALRAGAPILCDVEMVRHGIISRSLPAENEVLCLLNDPSVPALAKKQGTTRSAAQVDLWLPRLEGAIVAIGNAPTALFRLLELIEAGAPKPALIIGMPVGFVGAVESKEALASRPHGVPFITVHGRRGGSAMASAAVNALALEAGR</sequence>
<dbReference type="Proteomes" id="UP000268192">
    <property type="component" value="Chromosome"/>
</dbReference>
<keyword evidence="7" id="KW-1185">Reference proteome</keyword>
<dbReference type="Gene3D" id="3.40.50.10230">
    <property type="entry name" value="Cobalamin biosynthesis CobH/CbiC, precorrin-8X methylmutase"/>
    <property type="match status" value="1"/>
</dbReference>
<accession>A0A3S9BA54</accession>
<dbReference type="KEGG" id="abaw:D5400_09160"/>
<evidence type="ECO:0000256" key="3">
    <source>
        <dbReference type="ARBA" id="ARBA00022573"/>
    </source>
</evidence>
<gene>
    <name evidence="6" type="ORF">D5400_09160</name>
</gene>